<sequence>MTDKTVRKGDDYKRNFDVDWYLKCCFSTPLECPEEGDTSYTFLLDELHKTYSSGKVKGKRFLEFGSGPTVHTLFSARNAVEEITCCEFAECNRKQIEKWWKKECDAFDWSVVLKHVAQLEQHRDHERIAAEVREKLQEVLPCDVRLQNPLSPNIREPYDVITTSFTLEAACESIDQYNEAVANVSSLIRQGGHLIMFGALSQSFYVVNKERFFSLRLETGDIENALKLAGFENIETKVCPLEYQLDMCDLKGIFYTTCMKR</sequence>
<comment type="caution">
    <text evidence="5">The sequence shown here is derived from an EMBL/GenBank/DDBJ whole genome shotgun (WGS) entry which is preliminary data.</text>
</comment>
<reference evidence="5" key="1">
    <citation type="submission" date="2022-03" db="EMBL/GenBank/DDBJ databases">
        <authorList>
            <person name="Martin C."/>
        </authorList>
    </citation>
    <scope>NUCLEOTIDE SEQUENCE</scope>
</reference>
<keyword evidence="3" id="KW-0808">Transferase</keyword>
<organism evidence="5 6">
    <name type="scientific">Owenia fusiformis</name>
    <name type="common">Polychaete worm</name>
    <dbReference type="NCBI Taxonomy" id="6347"/>
    <lineage>
        <taxon>Eukaryota</taxon>
        <taxon>Metazoa</taxon>
        <taxon>Spiralia</taxon>
        <taxon>Lophotrochozoa</taxon>
        <taxon>Annelida</taxon>
        <taxon>Polychaeta</taxon>
        <taxon>Sedentaria</taxon>
        <taxon>Canalipalpata</taxon>
        <taxon>Sabellida</taxon>
        <taxon>Oweniida</taxon>
        <taxon>Oweniidae</taxon>
        <taxon>Owenia</taxon>
    </lineage>
</organism>
<dbReference type="InterPro" id="IPR029063">
    <property type="entry name" value="SAM-dependent_MTases_sf"/>
</dbReference>
<dbReference type="GO" id="GO:0032259">
    <property type="term" value="P:methylation"/>
    <property type="evidence" value="ECO:0007669"/>
    <property type="project" value="UniProtKB-KW"/>
</dbReference>
<dbReference type="PANTHER" id="PTHR10867:SF17">
    <property type="entry name" value="NICOTINAMIDE N-METHYLTRANSFERASE"/>
    <property type="match status" value="1"/>
</dbReference>
<dbReference type="GO" id="GO:0005829">
    <property type="term" value="C:cytosol"/>
    <property type="evidence" value="ECO:0007669"/>
    <property type="project" value="TreeGrafter"/>
</dbReference>
<dbReference type="AlphaFoldDB" id="A0A8J1THC6"/>
<dbReference type="PANTHER" id="PTHR10867">
    <property type="entry name" value="NNMT/PNMT/TEMT FAMILY MEMBER"/>
    <property type="match status" value="1"/>
</dbReference>
<evidence type="ECO:0000256" key="3">
    <source>
        <dbReference type="ARBA" id="ARBA00022679"/>
    </source>
</evidence>
<name>A0A8J1THC6_OWEFU</name>
<keyword evidence="2" id="KW-0489">Methyltransferase</keyword>
<evidence type="ECO:0000256" key="4">
    <source>
        <dbReference type="ARBA" id="ARBA00022691"/>
    </source>
</evidence>
<evidence type="ECO:0000256" key="2">
    <source>
        <dbReference type="ARBA" id="ARBA00022603"/>
    </source>
</evidence>
<protein>
    <submittedName>
        <fullName evidence="5">Uncharacterized protein</fullName>
    </submittedName>
</protein>
<keyword evidence="4" id="KW-0949">S-adenosyl-L-methionine</keyword>
<dbReference type="PROSITE" id="PS51681">
    <property type="entry name" value="SAM_MT_NNMT_PNMT_TEMT"/>
    <property type="match status" value="1"/>
</dbReference>
<dbReference type="EMBL" id="CAIIXF020000002">
    <property type="protein sequence ID" value="CAH1776961.1"/>
    <property type="molecule type" value="Genomic_DNA"/>
</dbReference>
<evidence type="ECO:0000256" key="1">
    <source>
        <dbReference type="ARBA" id="ARBA00007996"/>
    </source>
</evidence>
<keyword evidence="6" id="KW-1185">Reference proteome</keyword>
<evidence type="ECO:0000313" key="6">
    <source>
        <dbReference type="Proteomes" id="UP000749559"/>
    </source>
</evidence>
<accession>A0A8J1THC6</accession>
<proteinExistence type="inferred from homology"/>
<comment type="similarity">
    <text evidence="1">Belongs to the class I-like SAM-binding methyltransferase superfamily. NNMT/PNMT/TEMT family.</text>
</comment>
<dbReference type="GO" id="GO:0008170">
    <property type="term" value="F:N-methyltransferase activity"/>
    <property type="evidence" value="ECO:0007669"/>
    <property type="project" value="TreeGrafter"/>
</dbReference>
<evidence type="ECO:0000313" key="5">
    <source>
        <dbReference type="EMBL" id="CAH1776961.1"/>
    </source>
</evidence>
<dbReference type="Gene3D" id="3.40.50.150">
    <property type="entry name" value="Vaccinia Virus protein VP39"/>
    <property type="match status" value="1"/>
</dbReference>
<dbReference type="InterPro" id="IPR053384">
    <property type="entry name" value="SAM-dep_methyltransferase"/>
</dbReference>
<dbReference type="Pfam" id="PF01234">
    <property type="entry name" value="NNMT_PNMT_TEMT"/>
    <property type="match status" value="1"/>
</dbReference>
<dbReference type="Proteomes" id="UP000749559">
    <property type="component" value="Unassembled WGS sequence"/>
</dbReference>
<dbReference type="InterPro" id="IPR000940">
    <property type="entry name" value="NNMT_TEMT_trans"/>
</dbReference>
<dbReference type="SUPFAM" id="SSF53335">
    <property type="entry name" value="S-adenosyl-L-methionine-dependent methyltransferases"/>
    <property type="match status" value="1"/>
</dbReference>
<gene>
    <name evidence="5" type="ORF">OFUS_LOCUS4085</name>
</gene>
<dbReference type="CDD" id="cd02440">
    <property type="entry name" value="AdoMet_MTases"/>
    <property type="match status" value="1"/>
</dbReference>
<dbReference type="NCBIfam" id="NF041360">
    <property type="entry name" value="GntF_guanitoxin"/>
    <property type="match status" value="1"/>
</dbReference>
<dbReference type="OrthoDB" id="10050085at2759"/>